<name>A0AA41Y2Z2_9BACT</name>
<organism evidence="9 10">
    <name type="scientific">Gaoshiqia sediminis</name>
    <dbReference type="NCBI Taxonomy" id="2986998"/>
    <lineage>
        <taxon>Bacteria</taxon>
        <taxon>Pseudomonadati</taxon>
        <taxon>Bacteroidota</taxon>
        <taxon>Bacteroidia</taxon>
        <taxon>Marinilabiliales</taxon>
        <taxon>Prolixibacteraceae</taxon>
        <taxon>Gaoshiqia</taxon>
    </lineage>
</organism>
<dbReference type="Pfam" id="PF00275">
    <property type="entry name" value="EPSP_synthase"/>
    <property type="match status" value="2"/>
</dbReference>
<dbReference type="AlphaFoldDB" id="A0AA41Y2Z2"/>
<dbReference type="SUPFAM" id="SSF55205">
    <property type="entry name" value="EPT/RTPC-like"/>
    <property type="match status" value="1"/>
</dbReference>
<comment type="subcellular location">
    <subcellularLocation>
        <location evidence="7">Cytoplasm</location>
    </subcellularLocation>
</comment>
<comment type="function">
    <text evidence="7">Catalyzes the transfer of the enolpyruvyl moiety of phosphoenolpyruvate (PEP) to the 5-hydroxyl of shikimate-3-phosphate (S3P) to produce enolpyruvyl shikimate-3-phosphate and inorganic phosphate.</text>
</comment>
<dbReference type="CDD" id="cd01556">
    <property type="entry name" value="EPSP_synthase"/>
    <property type="match status" value="1"/>
</dbReference>
<accession>A0AA41Y2Z2</accession>
<dbReference type="RefSeq" id="WP_282591101.1">
    <property type="nucleotide sequence ID" value="NZ_JAPAAF010000007.1"/>
</dbReference>
<feature type="binding site" evidence="7">
    <location>
        <position position="70"/>
    </location>
    <ligand>
        <name>phosphoenolpyruvate</name>
        <dbReference type="ChEBI" id="CHEBI:58702"/>
    </ligand>
</feature>
<reference evidence="9" key="1">
    <citation type="submission" date="2022-10" db="EMBL/GenBank/DDBJ databases">
        <title>Gaoshiqiia sediminis gen. nov., sp. nov., isolated from coastal sediment.</title>
        <authorList>
            <person name="Yu W.X."/>
            <person name="Mu D.S."/>
            <person name="Du J.Z."/>
            <person name="Liang Y.Q."/>
        </authorList>
    </citation>
    <scope>NUCLEOTIDE SEQUENCE</scope>
    <source>
        <strain evidence="9">A06</strain>
    </source>
</reference>
<keyword evidence="7" id="KW-0963">Cytoplasm</keyword>
<feature type="binding site" evidence="7">
    <location>
        <position position="22"/>
    </location>
    <ligand>
        <name>3-phosphoshikimate</name>
        <dbReference type="ChEBI" id="CHEBI:145989"/>
    </ligand>
</feature>
<evidence type="ECO:0000256" key="2">
    <source>
        <dbReference type="ARBA" id="ARBA00009948"/>
    </source>
</evidence>
<dbReference type="InterPro" id="IPR006264">
    <property type="entry name" value="EPSP_synthase"/>
</dbReference>
<comment type="caution">
    <text evidence="9">The sequence shown here is derived from an EMBL/GenBank/DDBJ whole genome shotgun (WGS) entry which is preliminary data.</text>
</comment>
<keyword evidence="4 7" id="KW-0808">Transferase</keyword>
<dbReference type="PANTHER" id="PTHR21090">
    <property type="entry name" value="AROM/DEHYDROQUINATE SYNTHASE"/>
    <property type="match status" value="1"/>
</dbReference>
<protein>
    <recommendedName>
        <fullName evidence="7">3-phosphoshikimate 1-carboxyvinyltransferase</fullName>
        <ecNumber evidence="7">2.5.1.19</ecNumber>
    </recommendedName>
    <alternativeName>
        <fullName evidence="7">5-enolpyruvylshikimate-3-phosphate synthase</fullName>
        <shortName evidence="7">EPSP synthase</shortName>
        <shortName evidence="7">EPSPS</shortName>
    </alternativeName>
</protein>
<feature type="binding site" evidence="7">
    <location>
        <position position="289"/>
    </location>
    <ligand>
        <name>3-phosphoshikimate</name>
        <dbReference type="ChEBI" id="CHEBI:145989"/>
    </ligand>
</feature>
<evidence type="ECO:0000256" key="5">
    <source>
        <dbReference type="ARBA" id="ARBA00023141"/>
    </source>
</evidence>
<dbReference type="Gene3D" id="3.65.10.10">
    <property type="entry name" value="Enolpyruvate transferase domain"/>
    <property type="match status" value="3"/>
</dbReference>
<feature type="binding site" evidence="7">
    <location>
        <position position="22"/>
    </location>
    <ligand>
        <name>phosphoenolpyruvate</name>
        <dbReference type="ChEBI" id="CHEBI:58702"/>
    </ligand>
</feature>
<dbReference type="InterPro" id="IPR036968">
    <property type="entry name" value="Enolpyruvate_Tfrase_sf"/>
</dbReference>
<feature type="active site" description="Proton acceptor" evidence="7">
    <location>
        <position position="289"/>
    </location>
</feature>
<gene>
    <name evidence="7" type="primary">aroA</name>
    <name evidence="9" type="ORF">N2K84_07130</name>
</gene>
<feature type="binding site" evidence="7">
    <location>
        <position position="366"/>
    </location>
    <ligand>
        <name>phosphoenolpyruvate</name>
        <dbReference type="ChEBI" id="CHEBI:58702"/>
    </ligand>
</feature>
<feature type="binding site" evidence="7">
    <location>
        <position position="27"/>
    </location>
    <ligand>
        <name>3-phosphoshikimate</name>
        <dbReference type="ChEBI" id="CHEBI:145989"/>
    </ligand>
</feature>
<keyword evidence="3 7" id="KW-0028">Amino-acid biosynthesis</keyword>
<comment type="similarity">
    <text evidence="2 7">Belongs to the EPSP synthase family.</text>
</comment>
<feature type="binding site" evidence="7">
    <location>
        <position position="23"/>
    </location>
    <ligand>
        <name>3-phosphoshikimate</name>
        <dbReference type="ChEBI" id="CHEBI:145989"/>
    </ligand>
</feature>
<evidence type="ECO:0000256" key="6">
    <source>
        <dbReference type="ARBA" id="ARBA00044633"/>
    </source>
</evidence>
<dbReference type="GO" id="GO:0008652">
    <property type="term" value="P:amino acid biosynthetic process"/>
    <property type="evidence" value="ECO:0007669"/>
    <property type="project" value="UniProtKB-KW"/>
</dbReference>
<dbReference type="GO" id="GO:0009073">
    <property type="term" value="P:aromatic amino acid family biosynthetic process"/>
    <property type="evidence" value="ECO:0007669"/>
    <property type="project" value="UniProtKB-KW"/>
</dbReference>
<evidence type="ECO:0000259" key="8">
    <source>
        <dbReference type="Pfam" id="PF00275"/>
    </source>
</evidence>
<evidence type="ECO:0000256" key="3">
    <source>
        <dbReference type="ARBA" id="ARBA00022605"/>
    </source>
</evidence>
<feature type="domain" description="Enolpyruvate transferase" evidence="8">
    <location>
        <begin position="59"/>
        <end position="399"/>
    </location>
</feature>
<evidence type="ECO:0000256" key="1">
    <source>
        <dbReference type="ARBA" id="ARBA00004811"/>
    </source>
</evidence>
<dbReference type="PANTHER" id="PTHR21090:SF5">
    <property type="entry name" value="PENTAFUNCTIONAL AROM POLYPEPTIDE"/>
    <property type="match status" value="1"/>
</dbReference>
<evidence type="ECO:0000313" key="9">
    <source>
        <dbReference type="EMBL" id="MCW0482496.1"/>
    </source>
</evidence>
<dbReference type="InterPro" id="IPR001986">
    <property type="entry name" value="Enolpyruvate_Tfrase_dom"/>
</dbReference>
<dbReference type="GO" id="GO:0005737">
    <property type="term" value="C:cytoplasm"/>
    <property type="evidence" value="ECO:0007669"/>
    <property type="project" value="UniProtKB-SubCell"/>
</dbReference>
<feature type="binding site" evidence="7">
    <location>
        <position position="145"/>
    </location>
    <ligand>
        <name>3-phosphoshikimate</name>
        <dbReference type="ChEBI" id="CHEBI:145989"/>
    </ligand>
</feature>
<comment type="caution">
    <text evidence="7">Lacks conserved residue(s) required for the propagation of feature annotation.</text>
</comment>
<sequence>MKYQLSKPDKTINGSIKLPASKSIANRALIIHALSYSPYEIENLSDSDDTKVMQRVLTSNTNVFDIGHAGTAMRFLTAFLAQIVGEWTLTGSDRMKQRPIKILVDALNKLGAKIEYLEEEGFPPLKIYGSHLKGNILELDGSVSSQYISALLMIAPTLEGGLTLRLKNKVTSRSYIELTLGLMKQFGVKSVWKGNEIRINEQDYQPCEFTVEADWSGASYWYQLLALAGAGEVELQHLNLMSLQGDCAIAPWFKQFGIESQATANSIIIRKTADIQPKNLSLNFAENPDVAQTMAVLCVLKKVPFHFTGLETLKIKETNRIAALQNELSKFGAQLTEPHHGELAWDGTFPFEKKEVPCITTYHDHRMALAFAPAALFGTIEIDDPMVVTKSYPAYYDDLKLVGFDVAQV</sequence>
<feature type="domain" description="Enolpyruvate transferase" evidence="8">
    <location>
        <begin position="8"/>
        <end position="58"/>
    </location>
</feature>
<evidence type="ECO:0000256" key="7">
    <source>
        <dbReference type="HAMAP-Rule" id="MF_00210"/>
    </source>
</evidence>
<dbReference type="Proteomes" id="UP001163821">
    <property type="component" value="Unassembled WGS sequence"/>
</dbReference>
<dbReference type="EC" id="2.5.1.19" evidence="7"/>
<feature type="binding site" evidence="7">
    <location>
        <position position="320"/>
    </location>
    <ligand>
        <name>phosphoenolpyruvate</name>
        <dbReference type="ChEBI" id="CHEBI:58702"/>
    </ligand>
</feature>
<proteinExistence type="inferred from homology"/>
<comment type="catalytic activity">
    <reaction evidence="6">
        <text>3-phosphoshikimate + phosphoenolpyruvate = 5-O-(1-carboxyvinyl)-3-phosphoshikimate + phosphate</text>
        <dbReference type="Rhea" id="RHEA:21256"/>
        <dbReference type="ChEBI" id="CHEBI:43474"/>
        <dbReference type="ChEBI" id="CHEBI:57701"/>
        <dbReference type="ChEBI" id="CHEBI:58702"/>
        <dbReference type="ChEBI" id="CHEBI:145989"/>
        <dbReference type="EC" id="2.5.1.19"/>
    </reaction>
    <physiologicalReaction direction="left-to-right" evidence="6">
        <dbReference type="Rhea" id="RHEA:21257"/>
    </physiologicalReaction>
</comment>
<feature type="binding site" evidence="7">
    <location>
        <position position="172"/>
    </location>
    <ligand>
        <name>3-phosphoshikimate</name>
        <dbReference type="ChEBI" id="CHEBI:145989"/>
    </ligand>
</feature>
<keyword evidence="5 7" id="KW-0057">Aromatic amino acid biosynthesis</keyword>
<dbReference type="HAMAP" id="MF_00210">
    <property type="entry name" value="EPSP_synth"/>
    <property type="match status" value="1"/>
</dbReference>
<dbReference type="PIRSF" id="PIRSF000505">
    <property type="entry name" value="EPSPS"/>
    <property type="match status" value="1"/>
</dbReference>
<dbReference type="EMBL" id="JAPAAF010000007">
    <property type="protein sequence ID" value="MCW0482496.1"/>
    <property type="molecule type" value="Genomic_DNA"/>
</dbReference>
<feature type="binding site" evidence="7">
    <location>
        <position position="146"/>
    </location>
    <ligand>
        <name>phosphoenolpyruvate</name>
        <dbReference type="ChEBI" id="CHEBI:58702"/>
    </ligand>
</feature>
<dbReference type="InterPro" id="IPR013792">
    <property type="entry name" value="RNA3'P_cycl/enolpyr_Trfase_a/b"/>
</dbReference>
<keyword evidence="10" id="KW-1185">Reference proteome</keyword>
<comment type="subunit">
    <text evidence="7">Monomer.</text>
</comment>
<feature type="binding site" evidence="7">
    <location>
        <position position="144"/>
    </location>
    <ligand>
        <name>3-phosphoshikimate</name>
        <dbReference type="ChEBI" id="CHEBI:145989"/>
    </ligand>
</feature>
<dbReference type="GO" id="GO:0009423">
    <property type="term" value="P:chorismate biosynthetic process"/>
    <property type="evidence" value="ECO:0007669"/>
    <property type="project" value="UniProtKB-UniRule"/>
</dbReference>
<feature type="binding site" evidence="7">
    <location>
        <position position="390"/>
    </location>
    <ligand>
        <name>phosphoenolpyruvate</name>
        <dbReference type="ChEBI" id="CHEBI:58702"/>
    </ligand>
</feature>
<feature type="binding site" evidence="7">
    <location>
        <position position="146"/>
    </location>
    <ligand>
        <name>3-phosphoshikimate</name>
        <dbReference type="ChEBI" id="CHEBI:145989"/>
    </ligand>
</feature>
<dbReference type="InterPro" id="IPR023193">
    <property type="entry name" value="EPSP_synthase_CS"/>
</dbReference>
<comment type="pathway">
    <text evidence="1 7">Metabolic intermediate biosynthesis; chorismate biosynthesis; chorismate from D-erythrose 4-phosphate and phosphoenolpyruvate: step 6/7.</text>
</comment>
<dbReference type="PROSITE" id="PS00885">
    <property type="entry name" value="EPSP_SYNTHASE_2"/>
    <property type="match status" value="1"/>
</dbReference>
<evidence type="ECO:0000256" key="4">
    <source>
        <dbReference type="ARBA" id="ARBA00022679"/>
    </source>
</evidence>
<dbReference type="GO" id="GO:0003866">
    <property type="term" value="F:3-phosphoshikimate 1-carboxyvinyltransferase activity"/>
    <property type="evidence" value="ECO:0007669"/>
    <property type="project" value="UniProtKB-UniRule"/>
</dbReference>
<evidence type="ECO:0000313" key="10">
    <source>
        <dbReference type="Proteomes" id="UP001163821"/>
    </source>
</evidence>
<feature type="binding site" evidence="7">
    <location>
        <position position="316"/>
    </location>
    <ligand>
        <name>3-phosphoshikimate</name>
        <dbReference type="ChEBI" id="CHEBI:145989"/>
    </ligand>
</feature>
<feature type="binding site" evidence="7">
    <location>
        <position position="98"/>
    </location>
    <ligand>
        <name>phosphoenolpyruvate</name>
        <dbReference type="ChEBI" id="CHEBI:58702"/>
    </ligand>
</feature>